<evidence type="ECO:0000259" key="5">
    <source>
        <dbReference type="PROSITE" id="PS50043"/>
    </source>
</evidence>
<evidence type="ECO:0000256" key="1">
    <source>
        <dbReference type="ARBA" id="ARBA00023015"/>
    </source>
</evidence>
<dbReference type="InterPro" id="IPR016032">
    <property type="entry name" value="Sig_transdc_resp-reg_C-effctor"/>
</dbReference>
<reference evidence="6 7" key="1">
    <citation type="submission" date="2020-08" db="EMBL/GenBank/DDBJ databases">
        <title>Genomic Encyclopedia of Archaeal and Bacterial Type Strains, Phase II (KMG-II): from individual species to whole genera.</title>
        <authorList>
            <person name="Goeker M."/>
        </authorList>
    </citation>
    <scope>NUCLEOTIDE SEQUENCE [LARGE SCALE GENOMIC DNA]</scope>
    <source>
        <strain evidence="6 7">DSM 23288</strain>
    </source>
</reference>
<dbReference type="InterPro" id="IPR011990">
    <property type="entry name" value="TPR-like_helical_dom_sf"/>
</dbReference>
<dbReference type="InterPro" id="IPR000792">
    <property type="entry name" value="Tscrpt_reg_LuxR_C"/>
</dbReference>
<keyword evidence="3" id="KW-0804">Transcription</keyword>
<dbReference type="Gene3D" id="1.25.40.10">
    <property type="entry name" value="Tetratricopeptide repeat domain"/>
    <property type="match status" value="2"/>
</dbReference>
<keyword evidence="4" id="KW-0802">TPR repeat</keyword>
<dbReference type="InterPro" id="IPR019734">
    <property type="entry name" value="TPR_rpt"/>
</dbReference>
<dbReference type="InterPro" id="IPR036388">
    <property type="entry name" value="WH-like_DNA-bd_sf"/>
</dbReference>
<proteinExistence type="predicted"/>
<evidence type="ECO:0000256" key="4">
    <source>
        <dbReference type="PROSITE-ProRule" id="PRU00339"/>
    </source>
</evidence>
<dbReference type="PANTHER" id="PTHR44688">
    <property type="entry name" value="DNA-BINDING TRANSCRIPTIONAL ACTIVATOR DEVR_DOSR"/>
    <property type="match status" value="1"/>
</dbReference>
<dbReference type="PANTHER" id="PTHR44688:SF16">
    <property type="entry name" value="DNA-BINDING TRANSCRIPTIONAL ACTIVATOR DEVR_DOSR"/>
    <property type="match status" value="1"/>
</dbReference>
<dbReference type="SUPFAM" id="SSF46894">
    <property type="entry name" value="C-terminal effector domain of the bipartite response regulators"/>
    <property type="match status" value="1"/>
</dbReference>
<keyword evidence="2 6" id="KW-0238">DNA-binding</keyword>
<feature type="repeat" description="TPR" evidence="4">
    <location>
        <begin position="284"/>
        <end position="317"/>
    </location>
</feature>
<dbReference type="Pfam" id="PF00196">
    <property type="entry name" value="GerE"/>
    <property type="match status" value="1"/>
</dbReference>
<dbReference type="RefSeq" id="WP_183345735.1">
    <property type="nucleotide sequence ID" value="NZ_JACHNU010000011.1"/>
</dbReference>
<dbReference type="SMART" id="SM00421">
    <property type="entry name" value="HTH_LUXR"/>
    <property type="match status" value="1"/>
</dbReference>
<dbReference type="PROSITE" id="PS50043">
    <property type="entry name" value="HTH_LUXR_2"/>
    <property type="match status" value="1"/>
</dbReference>
<dbReference type="GO" id="GO:0006355">
    <property type="term" value="P:regulation of DNA-templated transcription"/>
    <property type="evidence" value="ECO:0007669"/>
    <property type="project" value="InterPro"/>
</dbReference>
<keyword evidence="1" id="KW-0805">Transcription regulation</keyword>
<dbReference type="SMART" id="SM00028">
    <property type="entry name" value="TPR"/>
    <property type="match status" value="3"/>
</dbReference>
<accession>A0A840ILT0</accession>
<dbReference type="GO" id="GO:0003677">
    <property type="term" value="F:DNA binding"/>
    <property type="evidence" value="ECO:0007669"/>
    <property type="project" value="UniProtKB-KW"/>
</dbReference>
<feature type="domain" description="HTH luxR-type" evidence="5">
    <location>
        <begin position="483"/>
        <end position="548"/>
    </location>
</feature>
<name>A0A840ILT0_9ACTN</name>
<dbReference type="EMBL" id="JACHNU010000011">
    <property type="protein sequence ID" value="MBB4665103.1"/>
    <property type="molecule type" value="Genomic_DNA"/>
</dbReference>
<dbReference type="Proteomes" id="UP000585272">
    <property type="component" value="Unassembled WGS sequence"/>
</dbReference>
<dbReference type="PRINTS" id="PR00038">
    <property type="entry name" value="HTHLUXR"/>
</dbReference>
<organism evidence="6 7">
    <name type="scientific">Conexibacter arvalis</name>
    <dbReference type="NCBI Taxonomy" id="912552"/>
    <lineage>
        <taxon>Bacteria</taxon>
        <taxon>Bacillati</taxon>
        <taxon>Actinomycetota</taxon>
        <taxon>Thermoleophilia</taxon>
        <taxon>Solirubrobacterales</taxon>
        <taxon>Conexibacteraceae</taxon>
        <taxon>Conexibacter</taxon>
    </lineage>
</organism>
<evidence type="ECO:0000256" key="2">
    <source>
        <dbReference type="ARBA" id="ARBA00023125"/>
    </source>
</evidence>
<dbReference type="AlphaFoldDB" id="A0A840ILT0"/>
<evidence type="ECO:0000256" key="3">
    <source>
        <dbReference type="ARBA" id="ARBA00023163"/>
    </source>
</evidence>
<keyword evidence="7" id="KW-1185">Reference proteome</keyword>
<gene>
    <name evidence="6" type="ORF">BDZ31_004724</name>
</gene>
<sequence length="550" mass="58335">MATELDTVEDLVTAGNAALARADWGRARRCFESALGREQSVAAWEGLSWATSWLGDTDASLDARERAFRAYRAAADVGGAVRMAGWLANDALHFRGDQAVAAGWLERCRSLLAGRPPSADHGWFLVVDGYYALEVDADPETAASRGAEAAALGAQLRVPDLEALGIAIDGAARVVQGRVETGLRRLDEAAAVCAGEEFELPISPAWTLCIMIAVCERLGDFARVAQWCEAMRSIGDRLSGRHLIGVCRSAYGQVLACRGEWPAAEAELVAALADLEATRPGMAPDGLARLGELRARQGRVEEARALFERALPHRPALIGLGVLALEEGDAVGAADIAERTLRRIGEAAPIDRVPALELLARARAALGDFERAGAASAELAQLVERLGTPYLRGRARLVAGEVAELRGDHEQARRGLEDALDLFGESAAPYEAALARLALARALVSLGRADAADAEARAARAALERLGAIRDARRSGAGAHGSDAPGLGELTVREREVLGLVAQGLNDAEIAERLVVSPHTVHRHVANVRTKLRLHSRAAAVAYATREGLL</sequence>
<evidence type="ECO:0000313" key="6">
    <source>
        <dbReference type="EMBL" id="MBB4665103.1"/>
    </source>
</evidence>
<evidence type="ECO:0000313" key="7">
    <source>
        <dbReference type="Proteomes" id="UP000585272"/>
    </source>
</evidence>
<comment type="caution">
    <text evidence="6">The sequence shown here is derived from an EMBL/GenBank/DDBJ whole genome shotgun (WGS) entry which is preliminary data.</text>
</comment>
<dbReference type="CDD" id="cd06170">
    <property type="entry name" value="LuxR_C_like"/>
    <property type="match status" value="1"/>
</dbReference>
<protein>
    <submittedName>
        <fullName evidence="6">DNA-binding CsgD family transcriptional regulator</fullName>
    </submittedName>
</protein>
<dbReference type="SUPFAM" id="SSF48452">
    <property type="entry name" value="TPR-like"/>
    <property type="match status" value="2"/>
</dbReference>
<dbReference type="Gene3D" id="1.10.10.10">
    <property type="entry name" value="Winged helix-like DNA-binding domain superfamily/Winged helix DNA-binding domain"/>
    <property type="match status" value="1"/>
</dbReference>
<dbReference type="PROSITE" id="PS50005">
    <property type="entry name" value="TPR"/>
    <property type="match status" value="1"/>
</dbReference>